<evidence type="ECO:0000313" key="2">
    <source>
        <dbReference type="Proteomes" id="UP000659344"/>
    </source>
</evidence>
<protein>
    <submittedName>
        <fullName evidence="1">Uncharacterized protein</fullName>
    </submittedName>
</protein>
<comment type="caution">
    <text evidence="1">The sequence shown here is derived from an EMBL/GenBank/DDBJ whole genome shotgun (WGS) entry which is preliminary data.</text>
</comment>
<dbReference type="Proteomes" id="UP000659344">
    <property type="component" value="Unassembled WGS sequence"/>
</dbReference>
<sequence>MKKKADPEAIKNEMMTYLEEKYGEEFVPMSLSLSNFADSYDSLWAYPKNGTKRDSFEVWGTRMEDGSYSMSDGYFGIYIKPKYEEVLSGFVGDVYKEFKLFTDFGEGILPDRLNKETKIEEIYSKDEVFSSDTVIFVKQESVAGVDVEASLREIAERMRKNKMVVLVRLYVVHNEKFQSIGPGMQNLSALRESGYFVGDYKSVMVTSDLKIRQNGKEVKTDG</sequence>
<evidence type="ECO:0000313" key="1">
    <source>
        <dbReference type="EMBL" id="GGH11134.1"/>
    </source>
</evidence>
<proteinExistence type="predicted"/>
<accession>A0ABQ1Y418</accession>
<keyword evidence="2" id="KW-1185">Reference proteome</keyword>
<reference evidence="2" key="1">
    <citation type="journal article" date="2019" name="Int. J. Syst. Evol. Microbiol.">
        <title>The Global Catalogue of Microorganisms (GCM) 10K type strain sequencing project: providing services to taxonomists for standard genome sequencing and annotation.</title>
        <authorList>
            <consortium name="The Broad Institute Genomics Platform"/>
            <consortium name="The Broad Institute Genome Sequencing Center for Infectious Disease"/>
            <person name="Wu L."/>
            <person name="Ma J."/>
        </authorList>
    </citation>
    <scope>NUCLEOTIDE SEQUENCE [LARGE SCALE GENOMIC DNA]</scope>
    <source>
        <strain evidence="2">CGMCC 1.12769</strain>
    </source>
</reference>
<name>A0ABQ1Y418_9BACL</name>
<dbReference type="EMBL" id="BMFT01000001">
    <property type="protein sequence ID" value="GGH11134.1"/>
    <property type="molecule type" value="Genomic_DNA"/>
</dbReference>
<dbReference type="RefSeq" id="WP_188535095.1">
    <property type="nucleotide sequence ID" value="NZ_BMFT01000001.1"/>
</dbReference>
<organism evidence="1 2">
    <name type="scientific">Paenibacillus segetis</name>
    <dbReference type="NCBI Taxonomy" id="1325360"/>
    <lineage>
        <taxon>Bacteria</taxon>
        <taxon>Bacillati</taxon>
        <taxon>Bacillota</taxon>
        <taxon>Bacilli</taxon>
        <taxon>Bacillales</taxon>
        <taxon>Paenibacillaceae</taxon>
        <taxon>Paenibacillus</taxon>
    </lineage>
</organism>
<gene>
    <name evidence="1" type="ORF">GCM10008013_02810</name>
</gene>